<dbReference type="GO" id="GO:0007165">
    <property type="term" value="P:signal transduction"/>
    <property type="evidence" value="ECO:0007669"/>
    <property type="project" value="InterPro"/>
</dbReference>
<dbReference type="PANTHER" id="PTHR32089">
    <property type="entry name" value="METHYL-ACCEPTING CHEMOTAXIS PROTEIN MCPB"/>
    <property type="match status" value="1"/>
</dbReference>
<dbReference type="GO" id="GO:0016020">
    <property type="term" value="C:membrane"/>
    <property type="evidence" value="ECO:0007669"/>
    <property type="project" value="UniProtKB-SubCell"/>
</dbReference>
<gene>
    <name evidence="7" type="ORF">HMPREF9555_00902</name>
</gene>
<keyword evidence="8" id="KW-1185">Reference proteome</keyword>
<dbReference type="SMART" id="SM00304">
    <property type="entry name" value="HAMP"/>
    <property type="match status" value="1"/>
</dbReference>
<protein>
    <submittedName>
        <fullName evidence="7">HAMP domain protein</fullName>
    </submittedName>
</protein>
<dbReference type="PROSITE" id="PS50885">
    <property type="entry name" value="HAMP"/>
    <property type="match status" value="1"/>
</dbReference>
<name>E7N1R8_9FIRM</name>
<evidence type="ECO:0000256" key="4">
    <source>
        <dbReference type="ARBA" id="ARBA00023136"/>
    </source>
</evidence>
<dbReference type="CDD" id="cd06225">
    <property type="entry name" value="HAMP"/>
    <property type="match status" value="1"/>
</dbReference>
<feature type="domain" description="HAMP" evidence="6">
    <location>
        <begin position="195"/>
        <end position="249"/>
    </location>
</feature>
<comment type="subcellular location">
    <subcellularLocation>
        <location evidence="1">Membrane</location>
        <topology evidence="1">Multi-pass membrane protein</topology>
    </subcellularLocation>
</comment>
<dbReference type="Pfam" id="PF13675">
    <property type="entry name" value="PilJ"/>
    <property type="match status" value="1"/>
</dbReference>
<dbReference type="Pfam" id="PF00672">
    <property type="entry name" value="HAMP"/>
    <property type="match status" value="1"/>
</dbReference>
<feature type="transmembrane region" description="Helical" evidence="5">
    <location>
        <begin position="174"/>
        <end position="194"/>
    </location>
</feature>
<comment type="caution">
    <text evidence="7">The sequence shown here is derived from an EMBL/GenBank/DDBJ whole genome shotgun (WGS) entry which is preliminary data.</text>
</comment>
<evidence type="ECO:0000256" key="1">
    <source>
        <dbReference type="ARBA" id="ARBA00004141"/>
    </source>
</evidence>
<dbReference type="HOGENOM" id="CLU_000445_107_27_9"/>
<evidence type="ECO:0000256" key="3">
    <source>
        <dbReference type="ARBA" id="ARBA00022989"/>
    </source>
</evidence>
<organism evidence="7 8">
    <name type="scientific">Selenomonas artemidis F0399</name>
    <dbReference type="NCBI Taxonomy" id="749551"/>
    <lineage>
        <taxon>Bacteria</taxon>
        <taxon>Bacillati</taxon>
        <taxon>Bacillota</taxon>
        <taxon>Negativicutes</taxon>
        <taxon>Selenomonadales</taxon>
        <taxon>Selenomonadaceae</taxon>
        <taxon>Selenomonas</taxon>
    </lineage>
</organism>
<accession>E7N1R8</accession>
<evidence type="ECO:0000256" key="2">
    <source>
        <dbReference type="ARBA" id="ARBA00022692"/>
    </source>
</evidence>
<dbReference type="InterPro" id="IPR029095">
    <property type="entry name" value="NarX-like_N"/>
</dbReference>
<evidence type="ECO:0000256" key="5">
    <source>
        <dbReference type="SAM" id="Phobius"/>
    </source>
</evidence>
<dbReference type="Proteomes" id="UP000004633">
    <property type="component" value="Unassembled WGS sequence"/>
</dbReference>
<proteinExistence type="predicted"/>
<dbReference type="Gene3D" id="1.20.120.960">
    <property type="entry name" value="Histidine kinase NarX, sensor domain"/>
    <property type="match status" value="1"/>
</dbReference>
<dbReference type="Gene3D" id="1.10.287.950">
    <property type="entry name" value="Methyl-accepting chemotaxis protein"/>
    <property type="match status" value="2"/>
</dbReference>
<keyword evidence="3 5" id="KW-1133">Transmembrane helix</keyword>
<dbReference type="STRING" id="749551.HMPREF9555_00902"/>
<reference evidence="7 8" key="1">
    <citation type="submission" date="2010-08" db="EMBL/GenBank/DDBJ databases">
        <authorList>
            <person name="Weinstock G."/>
            <person name="Sodergren E."/>
            <person name="Clifton S."/>
            <person name="Fulton L."/>
            <person name="Fulton B."/>
            <person name="Courtney L."/>
            <person name="Fronick C."/>
            <person name="Harrison M."/>
            <person name="Strong C."/>
            <person name="Farmer C."/>
            <person name="Delahaunty K."/>
            <person name="Markovic C."/>
            <person name="Hall O."/>
            <person name="Minx P."/>
            <person name="Tomlinson C."/>
            <person name="Mitreva M."/>
            <person name="Hou S."/>
            <person name="Chen J."/>
            <person name="Wollam A."/>
            <person name="Pepin K.H."/>
            <person name="Johnson M."/>
            <person name="Bhonagiri V."/>
            <person name="Zhang X."/>
            <person name="Suruliraj S."/>
            <person name="Warren W."/>
            <person name="Chinwalla A."/>
            <person name="Mardis E.R."/>
            <person name="Wilson R.K."/>
        </authorList>
    </citation>
    <scope>NUCLEOTIDE SEQUENCE [LARGE SCALE GENOMIC DNA]</scope>
    <source>
        <strain evidence="7 8">F0399</strain>
    </source>
</reference>
<dbReference type="RefSeq" id="WP_009349575.1">
    <property type="nucleotide sequence ID" value="NZ_GL638136.1"/>
</dbReference>
<dbReference type="SUPFAM" id="SSF58104">
    <property type="entry name" value="Methyl-accepting chemotaxis protein (MCP) signaling domain"/>
    <property type="match status" value="1"/>
</dbReference>
<sequence length="402" mass="42949">MMIRSKLRATLVILFALIVGLVGLNFFVLEQLKSDSPSVNNAGVLRMRVYRLAWLSSRLVHADVIEAAGIRGEMLRYIGECDRTLEGLEHGDEELRLRPAADADVQRELAHVKSIWTSYRADVLAVADAAAPEARAAAEMKVAVEVNGYAEQVNELVRAYDEANRTKIVLAENIGLGILVAALIIFAGASYLIITQMLRPLAALTLSFARVAGREGDLRQKLHADREDEIGRIVSCFNNFVADLRRIVKEAQECSAEVSALAENLWKASIENSSAVEYAAAAVTDMADSTQKQNDDIRTLASSVSGIAAQVKLMQEQIGGIEAAARSGALITAAELTRACADSASAATNDIAEAAQHIASCTEEGAAAIEEQSASLQAFAAAAEHLSGLSAKLDGLVGKFKV</sequence>
<dbReference type="EMBL" id="AECV01000015">
    <property type="protein sequence ID" value="EFW29896.1"/>
    <property type="molecule type" value="Genomic_DNA"/>
</dbReference>
<dbReference type="InterPro" id="IPR003660">
    <property type="entry name" value="HAMP_dom"/>
</dbReference>
<evidence type="ECO:0000313" key="8">
    <source>
        <dbReference type="Proteomes" id="UP000004633"/>
    </source>
</evidence>
<keyword evidence="2 5" id="KW-0812">Transmembrane</keyword>
<keyword evidence="4 5" id="KW-0472">Membrane</keyword>
<feature type="transmembrane region" description="Helical" evidence="5">
    <location>
        <begin position="7"/>
        <end position="29"/>
    </location>
</feature>
<dbReference type="PANTHER" id="PTHR32089:SF112">
    <property type="entry name" value="LYSOZYME-LIKE PROTEIN-RELATED"/>
    <property type="match status" value="1"/>
</dbReference>
<evidence type="ECO:0000259" key="6">
    <source>
        <dbReference type="PROSITE" id="PS50885"/>
    </source>
</evidence>
<dbReference type="InterPro" id="IPR042295">
    <property type="entry name" value="NarX-like_N_sf"/>
</dbReference>
<dbReference type="AlphaFoldDB" id="E7N1R8"/>
<evidence type="ECO:0000313" key="7">
    <source>
        <dbReference type="EMBL" id="EFW29896.1"/>
    </source>
</evidence>